<evidence type="ECO:0000313" key="1">
    <source>
        <dbReference type="EMBL" id="CAG8676737.1"/>
    </source>
</evidence>
<dbReference type="SUPFAM" id="SSF52467">
    <property type="entry name" value="DHS-like NAD/FAD-binding domain"/>
    <property type="match status" value="1"/>
</dbReference>
<reference evidence="1 2" key="1">
    <citation type="submission" date="2021-06" db="EMBL/GenBank/DDBJ databases">
        <authorList>
            <person name="Kallberg Y."/>
            <person name="Tangrot J."/>
            <person name="Rosling A."/>
        </authorList>
    </citation>
    <scope>NUCLEOTIDE SEQUENCE [LARGE SCALE GENOMIC DNA]</scope>
    <source>
        <strain evidence="1 2">120-4 pot B 10/14</strain>
    </source>
</reference>
<feature type="non-terminal residue" evidence="1">
    <location>
        <position position="109"/>
    </location>
</feature>
<comment type="caution">
    <text evidence="1">The sequence shown here is derived from an EMBL/GenBank/DDBJ whole genome shotgun (WGS) entry which is preliminary data.</text>
</comment>
<accession>A0ABN7UU71</accession>
<gene>
    <name evidence="1" type="ORF">GMARGA_LOCUS10733</name>
</gene>
<keyword evidence="2" id="KW-1185">Reference proteome</keyword>
<name>A0ABN7UU71_GIGMA</name>
<proteinExistence type="predicted"/>
<organism evidence="1 2">
    <name type="scientific">Gigaspora margarita</name>
    <dbReference type="NCBI Taxonomy" id="4874"/>
    <lineage>
        <taxon>Eukaryota</taxon>
        <taxon>Fungi</taxon>
        <taxon>Fungi incertae sedis</taxon>
        <taxon>Mucoromycota</taxon>
        <taxon>Glomeromycotina</taxon>
        <taxon>Glomeromycetes</taxon>
        <taxon>Diversisporales</taxon>
        <taxon>Gigasporaceae</taxon>
        <taxon>Gigaspora</taxon>
    </lineage>
</organism>
<dbReference type="InterPro" id="IPR029035">
    <property type="entry name" value="DHS-like_NAD/FAD-binding_dom"/>
</dbReference>
<dbReference type="Proteomes" id="UP000789901">
    <property type="component" value="Unassembled WGS sequence"/>
</dbReference>
<dbReference type="Gene3D" id="3.40.50.1220">
    <property type="entry name" value="TPP-binding domain"/>
    <property type="match status" value="1"/>
</dbReference>
<sequence>MEHWQICNVEFAQMSILLQQNIVIFLRKEKLQIALHVKKELEIGQIAAHDQNKADCLIIMGTSLRIPGVKFLIKDFAKAVHKRKGYVILVNDTNVVTKEWNGIIDYQIE</sequence>
<dbReference type="EMBL" id="CAJVQB010006076">
    <property type="protein sequence ID" value="CAG8676737.1"/>
    <property type="molecule type" value="Genomic_DNA"/>
</dbReference>
<protein>
    <submittedName>
        <fullName evidence="1">25855_t:CDS:1</fullName>
    </submittedName>
</protein>
<evidence type="ECO:0000313" key="2">
    <source>
        <dbReference type="Proteomes" id="UP000789901"/>
    </source>
</evidence>